<dbReference type="InterPro" id="IPR011006">
    <property type="entry name" value="CheY-like_superfamily"/>
</dbReference>
<dbReference type="SUPFAM" id="SSF52172">
    <property type="entry name" value="CheY-like"/>
    <property type="match status" value="1"/>
</dbReference>
<evidence type="ECO:0000313" key="3">
    <source>
        <dbReference type="EMBL" id="QDV71961.1"/>
    </source>
</evidence>
<name>A0A518K2C6_9BACT</name>
<dbReference type="InterPro" id="IPR052048">
    <property type="entry name" value="ST_Response_Regulator"/>
</dbReference>
<evidence type="ECO:0000313" key="4">
    <source>
        <dbReference type="Proteomes" id="UP000316426"/>
    </source>
</evidence>
<feature type="modified residue" description="4-aspartylphosphate" evidence="1">
    <location>
        <position position="52"/>
    </location>
</feature>
<dbReference type="Proteomes" id="UP000316426">
    <property type="component" value="Chromosome"/>
</dbReference>
<dbReference type="RefSeq" id="WP_145105396.1">
    <property type="nucleotide sequence ID" value="NZ_CP036349.1"/>
</dbReference>
<keyword evidence="1" id="KW-0597">Phosphoprotein</keyword>
<reference evidence="3 4" key="1">
    <citation type="submission" date="2019-02" db="EMBL/GenBank/DDBJ databases">
        <title>Deep-cultivation of Planctomycetes and their phenomic and genomic characterization uncovers novel biology.</title>
        <authorList>
            <person name="Wiegand S."/>
            <person name="Jogler M."/>
            <person name="Boedeker C."/>
            <person name="Pinto D."/>
            <person name="Vollmers J."/>
            <person name="Rivas-Marin E."/>
            <person name="Kohn T."/>
            <person name="Peeters S.H."/>
            <person name="Heuer A."/>
            <person name="Rast P."/>
            <person name="Oberbeckmann S."/>
            <person name="Bunk B."/>
            <person name="Jeske O."/>
            <person name="Meyerdierks A."/>
            <person name="Storesund J.E."/>
            <person name="Kallscheuer N."/>
            <person name="Luecker S."/>
            <person name="Lage O.M."/>
            <person name="Pohl T."/>
            <person name="Merkel B.J."/>
            <person name="Hornburger P."/>
            <person name="Mueller R.-W."/>
            <person name="Bruemmer F."/>
            <person name="Labrenz M."/>
            <person name="Spormann A.M."/>
            <person name="Op den Camp H."/>
            <person name="Overmann J."/>
            <person name="Amann R."/>
            <person name="Jetten M.S.M."/>
            <person name="Mascher T."/>
            <person name="Medema M.H."/>
            <person name="Devos D.P."/>
            <person name="Kaster A.-K."/>
            <person name="Ovreas L."/>
            <person name="Rohde M."/>
            <person name="Galperin M.Y."/>
            <person name="Jogler C."/>
        </authorList>
    </citation>
    <scope>NUCLEOTIDE SEQUENCE [LARGE SCALE GENOMIC DNA]</scope>
    <source>
        <strain evidence="3 4">Spa11</strain>
    </source>
</reference>
<evidence type="ECO:0000256" key="1">
    <source>
        <dbReference type="PROSITE-ProRule" id="PRU00169"/>
    </source>
</evidence>
<proteinExistence type="predicted"/>
<organism evidence="3 4">
    <name type="scientific">Botrimarina mediterranea</name>
    <dbReference type="NCBI Taxonomy" id="2528022"/>
    <lineage>
        <taxon>Bacteria</taxon>
        <taxon>Pseudomonadati</taxon>
        <taxon>Planctomycetota</taxon>
        <taxon>Planctomycetia</taxon>
        <taxon>Pirellulales</taxon>
        <taxon>Lacipirellulaceae</taxon>
        <taxon>Botrimarina</taxon>
    </lineage>
</organism>
<sequence>MHVLVVDDSAMTRMVAKNCLKSLDITEISEAEDGVKALAALNSGTIDIVFSDWNMPNMSGIELLREVRKQWPSMPFVMITTEGSKDKVMEAIQNGVSDYLSKPFTPEALSEKLKKWVAVPA</sequence>
<dbReference type="Gene3D" id="3.40.50.2300">
    <property type="match status" value="1"/>
</dbReference>
<keyword evidence="4" id="KW-1185">Reference proteome</keyword>
<dbReference type="PANTHER" id="PTHR43228:SF1">
    <property type="entry name" value="TWO-COMPONENT RESPONSE REGULATOR ARR22"/>
    <property type="match status" value="1"/>
</dbReference>
<accession>A0A518K2C6</accession>
<evidence type="ECO:0000259" key="2">
    <source>
        <dbReference type="PROSITE" id="PS50110"/>
    </source>
</evidence>
<protein>
    <submittedName>
        <fullName evidence="3">Chemotaxis protein CheY</fullName>
    </submittedName>
</protein>
<dbReference type="SMART" id="SM00448">
    <property type="entry name" value="REC"/>
    <property type="match status" value="1"/>
</dbReference>
<dbReference type="AlphaFoldDB" id="A0A518K2C6"/>
<feature type="domain" description="Response regulatory" evidence="2">
    <location>
        <begin position="2"/>
        <end position="117"/>
    </location>
</feature>
<dbReference type="PROSITE" id="PS50110">
    <property type="entry name" value="RESPONSE_REGULATORY"/>
    <property type="match status" value="1"/>
</dbReference>
<dbReference type="PANTHER" id="PTHR43228">
    <property type="entry name" value="TWO-COMPONENT RESPONSE REGULATOR"/>
    <property type="match status" value="1"/>
</dbReference>
<dbReference type="InterPro" id="IPR001789">
    <property type="entry name" value="Sig_transdc_resp-reg_receiver"/>
</dbReference>
<dbReference type="Pfam" id="PF00072">
    <property type="entry name" value="Response_reg"/>
    <property type="match status" value="1"/>
</dbReference>
<dbReference type="KEGG" id="bmei:Spa11_01300"/>
<dbReference type="GO" id="GO:0000160">
    <property type="term" value="P:phosphorelay signal transduction system"/>
    <property type="evidence" value="ECO:0007669"/>
    <property type="project" value="InterPro"/>
</dbReference>
<gene>
    <name evidence="3" type="primary">cheY_1</name>
    <name evidence="3" type="ORF">Spa11_01300</name>
</gene>
<dbReference type="EMBL" id="CP036349">
    <property type="protein sequence ID" value="QDV71961.1"/>
    <property type="molecule type" value="Genomic_DNA"/>
</dbReference>